<comment type="similarity">
    <text evidence="3 10">Belongs to the ELOF1 family.</text>
</comment>
<dbReference type="STRING" id="246404.A0A507CK46"/>
<dbReference type="GO" id="GO:0006368">
    <property type="term" value="P:transcription elongation by RNA polymerase II"/>
    <property type="evidence" value="ECO:0007669"/>
    <property type="project" value="TreeGrafter"/>
</dbReference>
<evidence type="ECO:0000256" key="5">
    <source>
        <dbReference type="ARBA" id="ARBA00022771"/>
    </source>
</evidence>
<dbReference type="PANTHER" id="PTHR20934:SF0">
    <property type="entry name" value="TRANSCRIPTION ELONGATION FACTOR 1 HOMOLOG"/>
    <property type="match status" value="1"/>
</dbReference>
<evidence type="ECO:0000256" key="1">
    <source>
        <dbReference type="ARBA" id="ARBA00003357"/>
    </source>
</evidence>
<organism evidence="13 14">
    <name type="scientific">Chytriomyces confervae</name>
    <dbReference type="NCBI Taxonomy" id="246404"/>
    <lineage>
        <taxon>Eukaryota</taxon>
        <taxon>Fungi</taxon>
        <taxon>Fungi incertae sedis</taxon>
        <taxon>Chytridiomycota</taxon>
        <taxon>Chytridiomycota incertae sedis</taxon>
        <taxon>Chytridiomycetes</taxon>
        <taxon>Chytridiales</taxon>
        <taxon>Chytriomycetaceae</taxon>
        <taxon>Chytriomyces</taxon>
    </lineage>
</organism>
<evidence type="ECO:0000256" key="11">
    <source>
        <dbReference type="SAM" id="MobiDB-lite"/>
    </source>
</evidence>
<evidence type="ECO:0000256" key="7">
    <source>
        <dbReference type="ARBA" id="ARBA00023015"/>
    </source>
</evidence>
<keyword evidence="7 10" id="KW-0805">Transcription regulation</keyword>
<keyword evidence="4 10" id="KW-0479">Metal-binding</keyword>
<dbReference type="GO" id="GO:0008270">
    <property type="term" value="F:zinc ion binding"/>
    <property type="evidence" value="ECO:0007669"/>
    <property type="project" value="UniProtKB-KW"/>
</dbReference>
<dbReference type="InterPro" id="IPR007808">
    <property type="entry name" value="Elf1"/>
</dbReference>
<comment type="function">
    <text evidence="1 10">Transcription elongation factor implicated in the maintenance of proper chromatin structure in actively transcribed regions.</text>
</comment>
<dbReference type="GO" id="GO:0008023">
    <property type="term" value="C:transcription elongation factor complex"/>
    <property type="evidence" value="ECO:0007669"/>
    <property type="project" value="TreeGrafter"/>
</dbReference>
<dbReference type="Proteomes" id="UP000320333">
    <property type="component" value="Unassembled WGS sequence"/>
</dbReference>
<dbReference type="FunFam" id="2.20.25.190:FF:000001">
    <property type="entry name" value="Transcription elongation factor 1 homolog"/>
    <property type="match status" value="1"/>
</dbReference>
<evidence type="ECO:0000256" key="10">
    <source>
        <dbReference type="RuleBase" id="RU364033"/>
    </source>
</evidence>
<evidence type="ECO:0000256" key="6">
    <source>
        <dbReference type="ARBA" id="ARBA00022833"/>
    </source>
</evidence>
<dbReference type="EMBL" id="QEAP01001864">
    <property type="protein sequence ID" value="TPX39991.1"/>
    <property type="molecule type" value="Genomic_DNA"/>
</dbReference>
<evidence type="ECO:0000256" key="8">
    <source>
        <dbReference type="ARBA" id="ARBA00023163"/>
    </source>
</evidence>
<evidence type="ECO:0000256" key="3">
    <source>
        <dbReference type="ARBA" id="ARBA00009730"/>
    </source>
</evidence>
<dbReference type="Pfam" id="PF05129">
    <property type="entry name" value="Zn_ribbon_Elf1"/>
    <property type="match status" value="1"/>
</dbReference>
<feature type="region of interest" description="Disordered" evidence="11">
    <location>
        <begin position="83"/>
        <end position="102"/>
    </location>
</feature>
<comment type="subcellular location">
    <subcellularLocation>
        <location evidence="2 10">Nucleus</location>
    </subcellularLocation>
</comment>
<evidence type="ECO:0000256" key="4">
    <source>
        <dbReference type="ARBA" id="ARBA00022723"/>
    </source>
</evidence>
<proteinExistence type="inferred from homology"/>
<evidence type="ECO:0000256" key="2">
    <source>
        <dbReference type="ARBA" id="ARBA00004123"/>
    </source>
</evidence>
<keyword evidence="5 10" id="KW-0863">Zinc-finger</keyword>
<keyword evidence="9 10" id="KW-0539">Nucleus</keyword>
<evidence type="ECO:0000313" key="14">
    <source>
        <dbReference type="Proteomes" id="UP000320333"/>
    </source>
</evidence>
<dbReference type="GO" id="GO:0000993">
    <property type="term" value="F:RNA polymerase II complex binding"/>
    <property type="evidence" value="ECO:0007669"/>
    <property type="project" value="TreeGrafter"/>
</dbReference>
<dbReference type="Gene3D" id="2.20.25.190">
    <property type="match status" value="1"/>
</dbReference>
<dbReference type="InterPro" id="IPR038567">
    <property type="entry name" value="T_Elf1_sf"/>
</dbReference>
<dbReference type="OrthoDB" id="445983at2759"/>
<evidence type="ECO:0000313" key="13">
    <source>
        <dbReference type="EMBL" id="TPX40038.1"/>
    </source>
</evidence>
<evidence type="ECO:0000313" key="12">
    <source>
        <dbReference type="EMBL" id="TPX39991.1"/>
    </source>
</evidence>
<gene>
    <name evidence="13" type="ORF">CcCBS67573_g10644</name>
    <name evidence="12" type="ORF">CcCBS67573_g10648</name>
</gene>
<dbReference type="EMBL" id="QEAP01001861">
    <property type="protein sequence ID" value="TPX40038.1"/>
    <property type="molecule type" value="Genomic_DNA"/>
</dbReference>
<protein>
    <recommendedName>
        <fullName evidence="10">Transcription elongation factor 1 homolog</fullName>
    </recommendedName>
</protein>
<keyword evidence="14" id="KW-1185">Reference proteome</keyword>
<reference evidence="13 14" key="1">
    <citation type="journal article" date="2019" name="Sci. Rep.">
        <title>Comparative genomics of chytrid fungi reveal insights into the obligate biotrophic and pathogenic lifestyle of Synchytrium endobioticum.</title>
        <authorList>
            <person name="van de Vossenberg B.T.L.H."/>
            <person name="Warris S."/>
            <person name="Nguyen H.D.T."/>
            <person name="van Gent-Pelzer M.P.E."/>
            <person name="Joly D.L."/>
            <person name="van de Geest H.C."/>
            <person name="Bonants P.J.M."/>
            <person name="Smith D.S."/>
            <person name="Levesque C.A."/>
            <person name="van der Lee T.A.J."/>
        </authorList>
    </citation>
    <scope>NUCLEOTIDE SEQUENCE [LARGE SCALE GENOMIC DNA]</scope>
    <source>
        <strain evidence="13 14">CBS 675.73</strain>
    </source>
</reference>
<sequence length="102" mass="11622">MGKRKSAKKPQAKLKVKLEKEFQCVLCNHENAISVRMDKSNNIGNLQCKKCGVTFQSIINSLSEPIDVYHDWIDASEEVNKDVPAYESSGRRYNDDLDDDDD</sequence>
<evidence type="ECO:0000256" key="9">
    <source>
        <dbReference type="ARBA" id="ARBA00023242"/>
    </source>
</evidence>
<name>A0A507CK46_9FUNG</name>
<accession>A0A507CK46</accession>
<dbReference type="PANTHER" id="PTHR20934">
    <property type="entry name" value="TRANSCRIPTION ELONGATION FACTOR 1 HOMOLOG"/>
    <property type="match status" value="1"/>
</dbReference>
<comment type="caution">
    <text evidence="13">The sequence shown here is derived from an EMBL/GenBank/DDBJ whole genome shotgun (WGS) entry which is preliminary data.</text>
</comment>
<keyword evidence="8 10" id="KW-0804">Transcription</keyword>
<keyword evidence="6 10" id="KW-0862">Zinc</keyword>
<dbReference type="SUPFAM" id="SSF57783">
    <property type="entry name" value="Zinc beta-ribbon"/>
    <property type="match status" value="1"/>
</dbReference>
<dbReference type="AlphaFoldDB" id="A0A507CK46"/>